<gene>
    <name evidence="1" type="ORF">GCM10023318_05790</name>
</gene>
<name>A0ABP9JTN8_9NOCA</name>
<comment type="caution">
    <text evidence="1">The sequence shown here is derived from an EMBL/GenBank/DDBJ whole genome shotgun (WGS) entry which is preliminary data.</text>
</comment>
<evidence type="ECO:0000313" key="1">
    <source>
        <dbReference type="EMBL" id="GAA5043779.1"/>
    </source>
</evidence>
<sequence>MRDERGIDGCQALVDGLGGRNGADSGGEDQRPRIVAPHLIAGAQHARTAGTERIRDEPRGRRTGTVVIAARHLRSGDIQLTGVPVGHRRQPPIQHAFGDPAQRGAESHRRGCLVLPHRDMRGHGGLGAAVYEAQFAESTPGYRARPALRELRRAGERIENHHAQLVEFLGVELRRRRVRQVGMRHRFPAQQCGQRLGLRVRHDQQTRRTTQRKQRFQHRGVGALRGEMQHSRPGMHPVPHALLVAEAREPGLGHHDATRRS</sequence>
<proteinExistence type="predicted"/>
<reference evidence="2" key="1">
    <citation type="journal article" date="2019" name="Int. J. Syst. Evol. Microbiol.">
        <title>The Global Catalogue of Microorganisms (GCM) 10K type strain sequencing project: providing services to taxonomists for standard genome sequencing and annotation.</title>
        <authorList>
            <consortium name="The Broad Institute Genomics Platform"/>
            <consortium name="The Broad Institute Genome Sequencing Center for Infectious Disease"/>
            <person name="Wu L."/>
            <person name="Ma J."/>
        </authorList>
    </citation>
    <scope>NUCLEOTIDE SEQUENCE [LARGE SCALE GENOMIC DNA]</scope>
    <source>
        <strain evidence="2">JCM 18298</strain>
    </source>
</reference>
<dbReference type="Proteomes" id="UP001500603">
    <property type="component" value="Unassembled WGS sequence"/>
</dbReference>
<evidence type="ECO:0000313" key="2">
    <source>
        <dbReference type="Proteomes" id="UP001500603"/>
    </source>
</evidence>
<dbReference type="EMBL" id="BAABJM010000001">
    <property type="protein sequence ID" value="GAA5043779.1"/>
    <property type="molecule type" value="Genomic_DNA"/>
</dbReference>
<keyword evidence="2" id="KW-1185">Reference proteome</keyword>
<accession>A0ABP9JTN8</accession>
<organism evidence="1 2">
    <name type="scientific">Nocardia callitridis</name>
    <dbReference type="NCBI Taxonomy" id="648753"/>
    <lineage>
        <taxon>Bacteria</taxon>
        <taxon>Bacillati</taxon>
        <taxon>Actinomycetota</taxon>
        <taxon>Actinomycetes</taxon>
        <taxon>Mycobacteriales</taxon>
        <taxon>Nocardiaceae</taxon>
        <taxon>Nocardia</taxon>
    </lineage>
</organism>
<protein>
    <submittedName>
        <fullName evidence="1">Uncharacterized protein</fullName>
    </submittedName>
</protein>